<keyword evidence="8" id="KW-1185">Reference proteome</keyword>
<dbReference type="InterPro" id="IPR029021">
    <property type="entry name" value="Prot-tyrosine_phosphatase-like"/>
</dbReference>
<evidence type="ECO:0000256" key="2">
    <source>
        <dbReference type="ARBA" id="ARBA00013064"/>
    </source>
</evidence>
<dbReference type="Gene3D" id="3.90.190.10">
    <property type="entry name" value="Protein tyrosine phosphatase superfamily"/>
    <property type="match status" value="1"/>
</dbReference>
<dbReference type="EMBL" id="GG662435">
    <property type="protein sequence ID" value="EAS04961.2"/>
    <property type="molecule type" value="Genomic_DNA"/>
</dbReference>
<dbReference type="GO" id="GO:0005737">
    <property type="term" value="C:cytoplasm"/>
    <property type="evidence" value="ECO:0007669"/>
    <property type="project" value="TreeGrafter"/>
</dbReference>
<dbReference type="Proteomes" id="UP000009168">
    <property type="component" value="Unassembled WGS sequence"/>
</dbReference>
<dbReference type="InterPro" id="IPR000387">
    <property type="entry name" value="Tyr_Pase_dom"/>
</dbReference>
<dbReference type="GeneID" id="7826326"/>
<evidence type="ECO:0000256" key="1">
    <source>
        <dbReference type="ARBA" id="ARBA00008601"/>
    </source>
</evidence>
<dbReference type="CDD" id="cd14498">
    <property type="entry name" value="DSP"/>
    <property type="match status" value="1"/>
</dbReference>
<proteinExistence type="inferred from homology"/>
<dbReference type="PROSITE" id="PS50056">
    <property type="entry name" value="TYR_PHOSPHATASE_2"/>
    <property type="match status" value="1"/>
</dbReference>
<protein>
    <recommendedName>
        <fullName evidence="2">protein-tyrosine-phosphatase</fullName>
        <ecNumber evidence="2">3.1.3.48</ecNumber>
    </recommendedName>
</protein>
<sequence>MIQSQVIQQQQGIQQIPITYLQGYTKEIVAQCNQVQMIYCPQVDANDVIVDEKINCIIPPNSNNVGGLYIGNYQAALQANLLLQNNIKAVLTASKETPIQYQSSLVPFYLQLDMSDSGELILESYFQPSFEFIENGMKFGNVLVHCHMGISRSSAIILGYLMYSRQWTLEKALWVLKVKRPIANPNPGFMDNLFAYELKLFGKNSLVAQEKKQSTLPPFLKEILKKSPAKVVRDHQIVHREQQEEYIPLNKSYHIEEVPPDSVNHSSSNLNTSYLSTGKKINILSVSPSKNTSFMVNSLAPPLNISPRIM</sequence>
<dbReference type="EC" id="3.1.3.48" evidence="2"/>
<dbReference type="GO" id="GO:0008330">
    <property type="term" value="F:protein tyrosine/threonine phosphatase activity"/>
    <property type="evidence" value="ECO:0007669"/>
    <property type="project" value="TreeGrafter"/>
</dbReference>
<dbReference type="GO" id="GO:0017017">
    <property type="term" value="F:MAP kinase tyrosine/serine/threonine phosphatase activity"/>
    <property type="evidence" value="ECO:0007669"/>
    <property type="project" value="TreeGrafter"/>
</dbReference>
<dbReference type="GO" id="GO:0043409">
    <property type="term" value="P:negative regulation of MAPK cascade"/>
    <property type="evidence" value="ECO:0007669"/>
    <property type="project" value="TreeGrafter"/>
</dbReference>
<evidence type="ECO:0000259" key="5">
    <source>
        <dbReference type="PROSITE" id="PS50054"/>
    </source>
</evidence>
<evidence type="ECO:0000256" key="4">
    <source>
        <dbReference type="ARBA" id="ARBA00022912"/>
    </source>
</evidence>
<dbReference type="eggNOG" id="KOG1716">
    <property type="taxonomic scope" value="Eukaryota"/>
</dbReference>
<keyword evidence="4" id="KW-0904">Protein phosphatase</keyword>
<dbReference type="AlphaFoldDB" id="I7LXN0"/>
<dbReference type="SMART" id="SM00195">
    <property type="entry name" value="DSPc"/>
    <property type="match status" value="1"/>
</dbReference>
<comment type="similarity">
    <text evidence="1">Belongs to the protein-tyrosine phosphatase family. Non-receptor class dual specificity subfamily.</text>
</comment>
<dbReference type="InterPro" id="IPR000340">
    <property type="entry name" value="Dual-sp_phosphatase_cat-dom"/>
</dbReference>
<dbReference type="SUPFAM" id="SSF52799">
    <property type="entry name" value="(Phosphotyrosine protein) phosphatases II"/>
    <property type="match status" value="1"/>
</dbReference>
<accession>I7LXN0</accession>
<dbReference type="InterPro" id="IPR016130">
    <property type="entry name" value="Tyr_Pase_AS"/>
</dbReference>
<feature type="domain" description="Tyrosine specific protein phosphatases" evidence="6">
    <location>
        <begin position="123"/>
        <end position="181"/>
    </location>
</feature>
<dbReference type="PROSITE" id="PS00383">
    <property type="entry name" value="TYR_PHOSPHATASE_1"/>
    <property type="match status" value="1"/>
</dbReference>
<dbReference type="RefSeq" id="XP_001025206.2">
    <property type="nucleotide sequence ID" value="XM_001025206.2"/>
</dbReference>
<dbReference type="InterPro" id="IPR020422">
    <property type="entry name" value="TYR_PHOSPHATASE_DUAL_dom"/>
</dbReference>
<evidence type="ECO:0000256" key="3">
    <source>
        <dbReference type="ARBA" id="ARBA00022801"/>
    </source>
</evidence>
<dbReference type="Pfam" id="PF00782">
    <property type="entry name" value="DSPc"/>
    <property type="match status" value="1"/>
</dbReference>
<name>I7LXN0_TETTS</name>
<dbReference type="PANTHER" id="PTHR10159">
    <property type="entry name" value="DUAL SPECIFICITY PROTEIN PHOSPHATASE"/>
    <property type="match status" value="1"/>
</dbReference>
<dbReference type="STRING" id="312017.I7LXN0"/>
<dbReference type="PROSITE" id="PS50054">
    <property type="entry name" value="TYR_PHOSPHATASE_DUAL"/>
    <property type="match status" value="1"/>
</dbReference>
<dbReference type="InParanoid" id="I7LXN0"/>
<dbReference type="KEGG" id="tet:TTHERM_00686040"/>
<dbReference type="OrthoDB" id="10252009at2759"/>
<evidence type="ECO:0000313" key="8">
    <source>
        <dbReference type="Proteomes" id="UP000009168"/>
    </source>
</evidence>
<feature type="domain" description="Tyrosine-protein phosphatase" evidence="5">
    <location>
        <begin position="59"/>
        <end position="202"/>
    </location>
</feature>
<gene>
    <name evidence="7" type="ORF">TTHERM_00686040</name>
</gene>
<reference evidence="8" key="1">
    <citation type="journal article" date="2006" name="PLoS Biol.">
        <title>Macronuclear genome sequence of the ciliate Tetrahymena thermophila, a model eukaryote.</title>
        <authorList>
            <person name="Eisen J.A."/>
            <person name="Coyne R.S."/>
            <person name="Wu M."/>
            <person name="Wu D."/>
            <person name="Thiagarajan M."/>
            <person name="Wortman J.R."/>
            <person name="Badger J.H."/>
            <person name="Ren Q."/>
            <person name="Amedeo P."/>
            <person name="Jones K.M."/>
            <person name="Tallon L.J."/>
            <person name="Delcher A.L."/>
            <person name="Salzberg S.L."/>
            <person name="Silva J.C."/>
            <person name="Haas B.J."/>
            <person name="Majoros W.H."/>
            <person name="Farzad M."/>
            <person name="Carlton J.M."/>
            <person name="Smith R.K. Jr."/>
            <person name="Garg J."/>
            <person name="Pearlman R.E."/>
            <person name="Karrer K.M."/>
            <person name="Sun L."/>
            <person name="Manning G."/>
            <person name="Elde N.C."/>
            <person name="Turkewitz A.P."/>
            <person name="Asai D.J."/>
            <person name="Wilkes D.E."/>
            <person name="Wang Y."/>
            <person name="Cai H."/>
            <person name="Collins K."/>
            <person name="Stewart B.A."/>
            <person name="Lee S.R."/>
            <person name="Wilamowska K."/>
            <person name="Weinberg Z."/>
            <person name="Ruzzo W.L."/>
            <person name="Wloga D."/>
            <person name="Gaertig J."/>
            <person name="Frankel J."/>
            <person name="Tsao C.-C."/>
            <person name="Gorovsky M.A."/>
            <person name="Keeling P.J."/>
            <person name="Waller R.F."/>
            <person name="Patron N.J."/>
            <person name="Cherry J.M."/>
            <person name="Stover N.A."/>
            <person name="Krieger C.J."/>
            <person name="del Toro C."/>
            <person name="Ryder H.F."/>
            <person name="Williamson S.C."/>
            <person name="Barbeau R.A."/>
            <person name="Hamilton E.P."/>
            <person name="Orias E."/>
        </authorList>
    </citation>
    <scope>NUCLEOTIDE SEQUENCE [LARGE SCALE GENOMIC DNA]</scope>
    <source>
        <strain evidence="8">SB210</strain>
    </source>
</reference>
<evidence type="ECO:0000259" key="6">
    <source>
        <dbReference type="PROSITE" id="PS50056"/>
    </source>
</evidence>
<dbReference type="PANTHER" id="PTHR10159:SF511">
    <property type="entry name" value="DUAL SPECIFICITY PROTEIN PHOSPHATASE 1"/>
    <property type="match status" value="1"/>
</dbReference>
<organism evidence="7 8">
    <name type="scientific">Tetrahymena thermophila (strain SB210)</name>
    <dbReference type="NCBI Taxonomy" id="312017"/>
    <lineage>
        <taxon>Eukaryota</taxon>
        <taxon>Sar</taxon>
        <taxon>Alveolata</taxon>
        <taxon>Ciliophora</taxon>
        <taxon>Intramacronucleata</taxon>
        <taxon>Oligohymenophorea</taxon>
        <taxon>Hymenostomatida</taxon>
        <taxon>Tetrahymenina</taxon>
        <taxon>Tetrahymenidae</taxon>
        <taxon>Tetrahymena</taxon>
    </lineage>
</organism>
<keyword evidence="3" id="KW-0378">Hydrolase</keyword>
<evidence type="ECO:0000313" key="7">
    <source>
        <dbReference type="EMBL" id="EAS04961.2"/>
    </source>
</evidence>
<dbReference type="GO" id="GO:0033550">
    <property type="term" value="F:MAP kinase tyrosine phosphatase activity"/>
    <property type="evidence" value="ECO:0007669"/>
    <property type="project" value="TreeGrafter"/>
</dbReference>